<feature type="transmembrane region" description="Helical" evidence="1">
    <location>
        <begin position="207"/>
        <end position="226"/>
    </location>
</feature>
<proteinExistence type="predicted"/>
<dbReference type="EMBL" id="LAZR01013125">
    <property type="protein sequence ID" value="KKM23433.1"/>
    <property type="molecule type" value="Genomic_DNA"/>
</dbReference>
<reference evidence="2" key="1">
    <citation type="journal article" date="2015" name="Nature">
        <title>Complex archaea that bridge the gap between prokaryotes and eukaryotes.</title>
        <authorList>
            <person name="Spang A."/>
            <person name="Saw J.H."/>
            <person name="Jorgensen S.L."/>
            <person name="Zaremba-Niedzwiedzka K."/>
            <person name="Martijn J."/>
            <person name="Lind A.E."/>
            <person name="van Eijk R."/>
            <person name="Schleper C."/>
            <person name="Guy L."/>
            <person name="Ettema T.J."/>
        </authorList>
    </citation>
    <scope>NUCLEOTIDE SEQUENCE</scope>
</reference>
<keyword evidence="1" id="KW-0472">Membrane</keyword>
<dbReference type="AlphaFoldDB" id="A0A0F9KMM1"/>
<organism evidence="2">
    <name type="scientific">marine sediment metagenome</name>
    <dbReference type="NCBI Taxonomy" id="412755"/>
    <lineage>
        <taxon>unclassified sequences</taxon>
        <taxon>metagenomes</taxon>
        <taxon>ecological metagenomes</taxon>
    </lineage>
</organism>
<feature type="transmembrane region" description="Helical" evidence="1">
    <location>
        <begin position="246"/>
        <end position="264"/>
    </location>
</feature>
<keyword evidence="1" id="KW-1133">Transmembrane helix</keyword>
<gene>
    <name evidence="2" type="ORF">LCGC14_1615250</name>
</gene>
<name>A0A0F9KMM1_9ZZZZ</name>
<evidence type="ECO:0000256" key="1">
    <source>
        <dbReference type="SAM" id="Phobius"/>
    </source>
</evidence>
<dbReference type="Gene3D" id="1.25.40.10">
    <property type="entry name" value="Tetratricopeptide repeat domain"/>
    <property type="match status" value="1"/>
</dbReference>
<sequence length="487" mass="54534">MKHDCHYHPGDPAKWHCGECQIHYCTRCMPDADTRKRKALCPACSKAMRYLGAATEVVPFWNRIGSFFRYPFHTDPLIVIAICTLVPIFAPANLIGILIWLVLALALFKYTYAVINHTAEGHLKPPSVSVAFTGSGFNIVILQLLVFIVMGGLVGTAAMLGGPGLMMLALAFVLLALPASIMVLAMERSVGAAVNPMNLAVLISRIGTPYFLLYGYLILLTMASGVAQDFALTHFPFWLSQPLSGFLNSTFTLILFNMLGYLLFQYQEELGFSADTQDDASNADRHQRDRGNRFDADIDMNLKDGNYDRVQSMLKETLKQNRDDPVRIGQLYKLLIAQNDATELYQYHPRILGWLADRNDGEGIASVLGILEFAESGFKLDDPELAVRCARFLYQKGHFKQALRLLQDFHKRFPESDELAPAYLLVAQTLANGLSQWEKARAFLTFIQKRCTNHPLHPQIPVFLDQIEKRELLKGPKASFATPDQGN</sequence>
<comment type="caution">
    <text evidence="2">The sequence shown here is derived from an EMBL/GenBank/DDBJ whole genome shotgun (WGS) entry which is preliminary data.</text>
</comment>
<feature type="transmembrane region" description="Helical" evidence="1">
    <location>
        <begin position="77"/>
        <end position="108"/>
    </location>
</feature>
<protein>
    <recommendedName>
        <fullName evidence="3">B box-type domain-containing protein</fullName>
    </recommendedName>
</protein>
<evidence type="ECO:0008006" key="3">
    <source>
        <dbReference type="Google" id="ProtNLM"/>
    </source>
</evidence>
<dbReference type="InterPro" id="IPR011990">
    <property type="entry name" value="TPR-like_helical_dom_sf"/>
</dbReference>
<feature type="transmembrane region" description="Helical" evidence="1">
    <location>
        <begin position="128"/>
        <end position="153"/>
    </location>
</feature>
<accession>A0A0F9KMM1</accession>
<keyword evidence="1" id="KW-0812">Transmembrane</keyword>
<feature type="transmembrane region" description="Helical" evidence="1">
    <location>
        <begin position="165"/>
        <end position="186"/>
    </location>
</feature>
<evidence type="ECO:0000313" key="2">
    <source>
        <dbReference type="EMBL" id="KKM23433.1"/>
    </source>
</evidence>